<evidence type="ECO:0000256" key="1">
    <source>
        <dbReference type="ARBA" id="ARBA00007920"/>
    </source>
</evidence>
<proteinExistence type="inferred from homology"/>
<reference evidence="3 4" key="1">
    <citation type="submission" date="2016-07" db="EMBL/GenBank/DDBJ databases">
        <title>Draft genome of the white-rot fungus Obba rivulosa 3A-2.</title>
        <authorList>
            <consortium name="DOE Joint Genome Institute"/>
            <person name="Miettinen O."/>
            <person name="Riley R."/>
            <person name="Acob R."/>
            <person name="Barry K."/>
            <person name="Cullen D."/>
            <person name="De Vries R."/>
            <person name="Hainaut M."/>
            <person name="Hatakka A."/>
            <person name="Henrissat B."/>
            <person name="Hilden K."/>
            <person name="Kuo R."/>
            <person name="Labutti K."/>
            <person name="Lipzen A."/>
            <person name="Makela M.R."/>
            <person name="Sandor L."/>
            <person name="Spatafora J.W."/>
            <person name="Grigoriev I.V."/>
            <person name="Hibbett D.S."/>
        </authorList>
    </citation>
    <scope>NUCLEOTIDE SEQUENCE [LARGE SCALE GENOMIC DNA]</scope>
    <source>
        <strain evidence="3 4">3A-2</strain>
    </source>
</reference>
<gene>
    <name evidence="3" type="ORF">OBBRIDRAFT_791568</name>
</gene>
<dbReference type="AlphaFoldDB" id="A0A8E2B200"/>
<evidence type="ECO:0000313" key="3">
    <source>
        <dbReference type="EMBL" id="OCH92192.1"/>
    </source>
</evidence>
<dbReference type="Gene3D" id="3.40.50.1820">
    <property type="entry name" value="alpha/beta hydrolase"/>
    <property type="match status" value="1"/>
</dbReference>
<comment type="similarity">
    <text evidence="1">Belongs to the putative lipase ROG1 family.</text>
</comment>
<dbReference type="EMBL" id="KV722373">
    <property type="protein sequence ID" value="OCH92192.1"/>
    <property type="molecule type" value="Genomic_DNA"/>
</dbReference>
<protein>
    <recommendedName>
        <fullName evidence="2">DUF676 domain-containing protein</fullName>
    </recommendedName>
</protein>
<evidence type="ECO:0000313" key="4">
    <source>
        <dbReference type="Proteomes" id="UP000250043"/>
    </source>
</evidence>
<dbReference type="SUPFAM" id="SSF53474">
    <property type="entry name" value="alpha/beta-Hydrolases"/>
    <property type="match status" value="1"/>
</dbReference>
<organism evidence="3 4">
    <name type="scientific">Obba rivulosa</name>
    <dbReference type="NCBI Taxonomy" id="1052685"/>
    <lineage>
        <taxon>Eukaryota</taxon>
        <taxon>Fungi</taxon>
        <taxon>Dikarya</taxon>
        <taxon>Basidiomycota</taxon>
        <taxon>Agaricomycotina</taxon>
        <taxon>Agaricomycetes</taxon>
        <taxon>Polyporales</taxon>
        <taxon>Gelatoporiaceae</taxon>
        <taxon>Obba</taxon>
    </lineage>
</organism>
<dbReference type="InterPro" id="IPR007751">
    <property type="entry name" value="DUF676_lipase-like"/>
</dbReference>
<dbReference type="OrthoDB" id="442243at2759"/>
<dbReference type="InterPro" id="IPR029058">
    <property type="entry name" value="AB_hydrolase_fold"/>
</dbReference>
<dbReference type="PANTHER" id="PTHR47842">
    <property type="entry name" value="EXPRESSED PROTEIN"/>
    <property type="match status" value="1"/>
</dbReference>
<feature type="domain" description="DUF676" evidence="2">
    <location>
        <begin position="21"/>
        <end position="150"/>
    </location>
</feature>
<accession>A0A8E2B200</accession>
<evidence type="ECO:0000259" key="2">
    <source>
        <dbReference type="Pfam" id="PF05057"/>
    </source>
</evidence>
<dbReference type="Proteomes" id="UP000250043">
    <property type="component" value="Unassembled WGS sequence"/>
</dbReference>
<keyword evidence="4" id="KW-1185">Reference proteome</keyword>
<dbReference type="PANTHER" id="PTHR47842:SF1">
    <property type="entry name" value="DUF676 DOMAIN-CONTAINING PROTEIN"/>
    <property type="match status" value="1"/>
</dbReference>
<sequence>MSDSPQATESVSSQSPPNDLLLVVFIHGFKGTDETFAQFPGRLQHVLSETVSSVVVESTVFPQYETKGELTAAVIRFADWLTNLTVEREVQHGVGGGAGKAKIVLCGHSMGGLLAADVLIEFVRTRPDQFAPLWPNIIACLAFDTPYFGVHPFVFKNSAAQAAGYVRSAKEVFTGFQSFTSKSASTSVPAGPPIAAPPTAQTSISTSGWSKWAPAAYTIGGALLAGAAAGTAYYKREDLGFGYKWVTDHMRYVGTLWDDATLQRRVDRLVELEQEMGVVFRTFYTYLPPSPPAHPSARTFIVQPRSPRHADHFIRAPNSLAADEIQAHVGMFGSKTNDGYYELGLITAQFIRDALNASRARVDEGADPAHLTEAAHGS</sequence>
<name>A0A8E2B200_9APHY</name>
<dbReference type="Pfam" id="PF05057">
    <property type="entry name" value="DUF676"/>
    <property type="match status" value="1"/>
</dbReference>